<evidence type="ECO:0000313" key="1">
    <source>
        <dbReference type="EMBL" id="CAG8493996.1"/>
    </source>
</evidence>
<name>A0A9N8WS34_9GLOM</name>
<protein>
    <submittedName>
        <fullName evidence="1">1544_t:CDS:1</fullName>
    </submittedName>
</protein>
<dbReference type="Proteomes" id="UP000789508">
    <property type="component" value="Unassembled WGS sequence"/>
</dbReference>
<keyword evidence="2" id="KW-1185">Reference proteome</keyword>
<comment type="caution">
    <text evidence="1">The sequence shown here is derived from an EMBL/GenBank/DDBJ whole genome shotgun (WGS) entry which is preliminary data.</text>
</comment>
<sequence>MNPPSKEITITAEEVAIDKLQKKLKNKKKQSFPRRIHCFDVYQLAMKKANGNRLLLPSREFYKISGEYWKEIKKSQDRNLQNEYKKIARDAQKILDEMLNHDILVECSQCNFNYYGYYPSISNETSSQPCQSHLIAHNFAHWQQN</sequence>
<reference evidence="1" key="1">
    <citation type="submission" date="2021-06" db="EMBL/GenBank/DDBJ databases">
        <authorList>
            <person name="Kallberg Y."/>
            <person name="Tangrot J."/>
            <person name="Rosling A."/>
        </authorList>
    </citation>
    <scope>NUCLEOTIDE SEQUENCE</scope>
    <source>
        <strain evidence="1">FL130A</strain>
    </source>
</reference>
<accession>A0A9N8WS34</accession>
<evidence type="ECO:0000313" key="2">
    <source>
        <dbReference type="Proteomes" id="UP000789508"/>
    </source>
</evidence>
<proteinExistence type="predicted"/>
<gene>
    <name evidence="1" type="ORF">ALEPTO_LOCUS3135</name>
</gene>
<organism evidence="1 2">
    <name type="scientific">Ambispora leptoticha</name>
    <dbReference type="NCBI Taxonomy" id="144679"/>
    <lineage>
        <taxon>Eukaryota</taxon>
        <taxon>Fungi</taxon>
        <taxon>Fungi incertae sedis</taxon>
        <taxon>Mucoromycota</taxon>
        <taxon>Glomeromycotina</taxon>
        <taxon>Glomeromycetes</taxon>
        <taxon>Archaeosporales</taxon>
        <taxon>Ambisporaceae</taxon>
        <taxon>Ambispora</taxon>
    </lineage>
</organism>
<dbReference type="EMBL" id="CAJVPS010000546">
    <property type="protein sequence ID" value="CAG8493996.1"/>
    <property type="molecule type" value="Genomic_DNA"/>
</dbReference>
<dbReference type="AlphaFoldDB" id="A0A9N8WS34"/>